<dbReference type="Proteomes" id="UP000694680">
    <property type="component" value="Chromosome 16"/>
</dbReference>
<evidence type="ECO:0000313" key="7">
    <source>
        <dbReference type="Ensembl" id="ENSGWIP00000025738.1"/>
    </source>
</evidence>
<feature type="domain" description="SUN" evidence="6">
    <location>
        <begin position="56"/>
        <end position="217"/>
    </location>
</feature>
<comment type="subcellular location">
    <subcellularLocation>
        <location evidence="5">Nucleus inner membrane</location>
        <topology evidence="5">Single-pass type II membrane protein</topology>
    </subcellularLocation>
</comment>
<dbReference type="AlphaFoldDB" id="A0A8C5ER95"/>
<proteinExistence type="predicted"/>
<dbReference type="Gene3D" id="2.60.120.260">
    <property type="entry name" value="Galactose-binding domain-like"/>
    <property type="match status" value="1"/>
</dbReference>
<dbReference type="InterPro" id="IPR012919">
    <property type="entry name" value="SUN_dom"/>
</dbReference>
<reference evidence="7" key="3">
    <citation type="submission" date="2025-09" db="UniProtKB">
        <authorList>
            <consortium name="Ensembl"/>
        </authorList>
    </citation>
    <scope>IDENTIFICATION</scope>
</reference>
<keyword evidence="3" id="KW-0175">Coiled coil</keyword>
<keyword evidence="4" id="KW-0472">Membrane</keyword>
<dbReference type="GO" id="GO:0043495">
    <property type="term" value="F:protein-membrane adaptor activity"/>
    <property type="evidence" value="ECO:0007669"/>
    <property type="project" value="TreeGrafter"/>
</dbReference>
<dbReference type="FunFam" id="2.60.120.260:FF:000009">
    <property type="entry name" value="SUN domain-containing protein 1 isoform X1"/>
    <property type="match status" value="1"/>
</dbReference>
<evidence type="ECO:0000256" key="3">
    <source>
        <dbReference type="ARBA" id="ARBA00023054"/>
    </source>
</evidence>
<accession>A0A8C5ER95</accession>
<protein>
    <submittedName>
        <fullName evidence="7">SUN domain-containing protein 3-like</fullName>
    </submittedName>
</protein>
<evidence type="ECO:0000259" key="6">
    <source>
        <dbReference type="PROSITE" id="PS51469"/>
    </source>
</evidence>
<reference evidence="7" key="2">
    <citation type="submission" date="2025-08" db="UniProtKB">
        <authorList>
            <consortium name="Ensembl"/>
        </authorList>
    </citation>
    <scope>IDENTIFICATION</scope>
</reference>
<dbReference type="PANTHER" id="PTHR12911:SF22">
    <property type="entry name" value="SUN DOMAIN-CONTAINING PROTEIN 2"/>
    <property type="match status" value="1"/>
</dbReference>
<dbReference type="GO" id="GO:0005637">
    <property type="term" value="C:nuclear inner membrane"/>
    <property type="evidence" value="ECO:0007669"/>
    <property type="project" value="UniProtKB-SubCell"/>
</dbReference>
<evidence type="ECO:0000313" key="8">
    <source>
        <dbReference type="Proteomes" id="UP000694680"/>
    </source>
</evidence>
<evidence type="ECO:0000256" key="4">
    <source>
        <dbReference type="ARBA" id="ARBA00023136"/>
    </source>
</evidence>
<organism evidence="7 8">
    <name type="scientific">Gouania willdenowi</name>
    <name type="common">Blunt-snouted clingfish</name>
    <name type="synonym">Lepadogaster willdenowi</name>
    <dbReference type="NCBI Taxonomy" id="441366"/>
    <lineage>
        <taxon>Eukaryota</taxon>
        <taxon>Metazoa</taxon>
        <taxon>Chordata</taxon>
        <taxon>Craniata</taxon>
        <taxon>Vertebrata</taxon>
        <taxon>Euteleostomi</taxon>
        <taxon>Actinopterygii</taxon>
        <taxon>Neopterygii</taxon>
        <taxon>Teleostei</taxon>
        <taxon>Neoteleostei</taxon>
        <taxon>Acanthomorphata</taxon>
        <taxon>Ovalentaria</taxon>
        <taxon>Blenniimorphae</taxon>
        <taxon>Blenniiformes</taxon>
        <taxon>Gobiesocoidei</taxon>
        <taxon>Gobiesocidae</taxon>
        <taxon>Gobiesocinae</taxon>
        <taxon>Gouania</taxon>
    </lineage>
</organism>
<evidence type="ECO:0000256" key="5">
    <source>
        <dbReference type="ARBA" id="ARBA00037816"/>
    </source>
</evidence>
<keyword evidence="8" id="KW-1185">Reference proteome</keyword>
<keyword evidence="2" id="KW-1133">Transmembrane helix</keyword>
<dbReference type="PROSITE" id="PS51469">
    <property type="entry name" value="SUN"/>
    <property type="match status" value="1"/>
</dbReference>
<name>A0A8C5ER95_GOUWI</name>
<dbReference type="PANTHER" id="PTHR12911">
    <property type="entry name" value="SAD1/UNC-84-LIKE PROTEIN-RELATED"/>
    <property type="match status" value="1"/>
</dbReference>
<reference evidence="7" key="1">
    <citation type="submission" date="2020-06" db="EMBL/GenBank/DDBJ databases">
        <authorList>
            <consortium name="Wellcome Sanger Institute Data Sharing"/>
        </authorList>
    </citation>
    <scope>NUCLEOTIDE SEQUENCE [LARGE SCALE GENOMIC DNA]</scope>
</reference>
<evidence type="ECO:0000256" key="2">
    <source>
        <dbReference type="ARBA" id="ARBA00022989"/>
    </source>
</evidence>
<dbReference type="GO" id="GO:0034993">
    <property type="term" value="C:meiotic nuclear membrane microtubule tethering complex"/>
    <property type="evidence" value="ECO:0007669"/>
    <property type="project" value="TreeGrafter"/>
</dbReference>
<dbReference type="InterPro" id="IPR045119">
    <property type="entry name" value="SUN1-5"/>
</dbReference>
<sequence length="219" mass="24791">CPTSSLRAALTLKDTLQLKNKYLTPELENAMENWFRVRMQVHKAILSRDFALESQGGSVISTRCSETYRSRSACVTFYGFPLWYQSESPRRVIQGDPVLLPGKCWAFPGEQGTLFISLSHPVSITHVTLDHLPRYKAPLGSINSAPKDFEVFGMNNENEAGTLLGKFTYDQDGEPIQTFKLPSQSAIHHFVELRVLTNWGQNEYTCLYRFRVHGKVAST</sequence>
<dbReference type="Ensembl" id="ENSGWIT00000028112.1">
    <property type="protein sequence ID" value="ENSGWIP00000025738.1"/>
    <property type="gene ID" value="ENSGWIG00000013545.1"/>
</dbReference>
<gene>
    <name evidence="7" type="primary">LOC114478314</name>
</gene>
<dbReference type="Pfam" id="PF07738">
    <property type="entry name" value="Sad1_UNC"/>
    <property type="match status" value="1"/>
</dbReference>
<evidence type="ECO:0000256" key="1">
    <source>
        <dbReference type="ARBA" id="ARBA00022692"/>
    </source>
</evidence>
<keyword evidence="1" id="KW-0812">Transmembrane</keyword>